<name>A0A8G1RLW4_9EURO</name>
<organism evidence="2 3">
    <name type="scientific">Aspergillus fijiensis CBS 313.89</name>
    <dbReference type="NCBI Taxonomy" id="1448319"/>
    <lineage>
        <taxon>Eukaryota</taxon>
        <taxon>Fungi</taxon>
        <taxon>Dikarya</taxon>
        <taxon>Ascomycota</taxon>
        <taxon>Pezizomycotina</taxon>
        <taxon>Eurotiomycetes</taxon>
        <taxon>Eurotiomycetidae</taxon>
        <taxon>Eurotiales</taxon>
        <taxon>Aspergillaceae</taxon>
        <taxon>Aspergillus</taxon>
    </lineage>
</organism>
<proteinExistence type="predicted"/>
<sequence>MSANSSIQLSCRASNHITFNNAFTPSFPRQLSSPVYIIVFFFSLTPLSRFIFRPSPSLVLSVVVNLLTSSRYRHTSLPTTNEPSLTLNSLSLLTTHPANCSEVQRASIAHPRALYPRVPLCRIQGNSIRNCRFPRAARSQYRTYPETQSPSSMRPQQSVTSTDSVTLQTQCSLLHTRP</sequence>
<gene>
    <name evidence="2" type="ORF">BO72DRAFT_135086</name>
</gene>
<dbReference type="RefSeq" id="XP_040800442.1">
    <property type="nucleotide sequence ID" value="XM_040939131.1"/>
</dbReference>
<dbReference type="Proteomes" id="UP000249789">
    <property type="component" value="Unassembled WGS sequence"/>
</dbReference>
<dbReference type="EMBL" id="KZ824649">
    <property type="protein sequence ID" value="RAK76432.1"/>
    <property type="molecule type" value="Genomic_DNA"/>
</dbReference>
<dbReference type="AlphaFoldDB" id="A0A8G1RLW4"/>
<evidence type="ECO:0000313" key="2">
    <source>
        <dbReference type="EMBL" id="RAK76432.1"/>
    </source>
</evidence>
<reference evidence="2 3" key="1">
    <citation type="submission" date="2018-02" db="EMBL/GenBank/DDBJ databases">
        <title>The genomes of Aspergillus section Nigri reveals drivers in fungal speciation.</title>
        <authorList>
            <consortium name="DOE Joint Genome Institute"/>
            <person name="Vesth T.C."/>
            <person name="Nybo J."/>
            <person name="Theobald S."/>
            <person name="Brandl J."/>
            <person name="Frisvad J.C."/>
            <person name="Nielsen K.F."/>
            <person name="Lyhne E.K."/>
            <person name="Kogle M.E."/>
            <person name="Kuo A."/>
            <person name="Riley R."/>
            <person name="Clum A."/>
            <person name="Nolan M."/>
            <person name="Lipzen A."/>
            <person name="Salamov A."/>
            <person name="Henrissat B."/>
            <person name="Wiebenga A."/>
            <person name="De vries R.P."/>
            <person name="Grigoriev I.V."/>
            <person name="Mortensen U.H."/>
            <person name="Andersen M.R."/>
            <person name="Baker S.E."/>
        </authorList>
    </citation>
    <scope>NUCLEOTIDE SEQUENCE [LARGE SCALE GENOMIC DNA]</scope>
    <source>
        <strain evidence="2 3">CBS 313.89</strain>
    </source>
</reference>
<protein>
    <submittedName>
        <fullName evidence="2">Uncharacterized protein</fullName>
    </submittedName>
</protein>
<accession>A0A8G1RLW4</accession>
<evidence type="ECO:0000313" key="3">
    <source>
        <dbReference type="Proteomes" id="UP000249789"/>
    </source>
</evidence>
<dbReference type="VEuPathDB" id="FungiDB:BO72DRAFT_135086"/>
<evidence type="ECO:0000256" key="1">
    <source>
        <dbReference type="SAM" id="MobiDB-lite"/>
    </source>
</evidence>
<feature type="region of interest" description="Disordered" evidence="1">
    <location>
        <begin position="140"/>
        <end position="178"/>
    </location>
</feature>
<keyword evidence="3" id="KW-1185">Reference proteome</keyword>
<dbReference type="GeneID" id="63856464"/>